<dbReference type="STRING" id="913774.A0A0C3H2V3"/>
<proteinExistence type="predicted"/>
<accession>A0A0C3H2V3</accession>
<evidence type="ECO:0000259" key="1">
    <source>
        <dbReference type="Pfam" id="PF00144"/>
    </source>
</evidence>
<dbReference type="SUPFAM" id="SSF56601">
    <property type="entry name" value="beta-lactamase/transpeptidase-like"/>
    <property type="match status" value="1"/>
</dbReference>
<evidence type="ECO:0000313" key="3">
    <source>
        <dbReference type="Proteomes" id="UP000054321"/>
    </source>
</evidence>
<dbReference type="AlphaFoldDB" id="A0A0C3H2V3"/>
<gene>
    <name evidence="2" type="ORF">OIDMADRAFT_169650</name>
</gene>
<dbReference type="EMBL" id="KN832883">
    <property type="protein sequence ID" value="KIM96871.1"/>
    <property type="molecule type" value="Genomic_DNA"/>
</dbReference>
<dbReference type="OrthoDB" id="428260at2759"/>
<dbReference type="Proteomes" id="UP000054321">
    <property type="component" value="Unassembled WGS sequence"/>
</dbReference>
<dbReference type="PANTHER" id="PTHR43283">
    <property type="entry name" value="BETA-LACTAMASE-RELATED"/>
    <property type="match status" value="1"/>
</dbReference>
<reference evidence="3" key="2">
    <citation type="submission" date="2015-01" db="EMBL/GenBank/DDBJ databases">
        <title>Evolutionary Origins and Diversification of the Mycorrhizal Mutualists.</title>
        <authorList>
            <consortium name="DOE Joint Genome Institute"/>
            <consortium name="Mycorrhizal Genomics Consortium"/>
            <person name="Kohler A."/>
            <person name="Kuo A."/>
            <person name="Nagy L.G."/>
            <person name="Floudas D."/>
            <person name="Copeland A."/>
            <person name="Barry K.W."/>
            <person name="Cichocki N."/>
            <person name="Veneault-Fourrey C."/>
            <person name="LaButti K."/>
            <person name="Lindquist E.A."/>
            <person name="Lipzen A."/>
            <person name="Lundell T."/>
            <person name="Morin E."/>
            <person name="Murat C."/>
            <person name="Riley R."/>
            <person name="Ohm R."/>
            <person name="Sun H."/>
            <person name="Tunlid A."/>
            <person name="Henrissat B."/>
            <person name="Grigoriev I.V."/>
            <person name="Hibbett D.S."/>
            <person name="Martin F."/>
        </authorList>
    </citation>
    <scope>NUCLEOTIDE SEQUENCE [LARGE SCALE GENOMIC DNA]</scope>
    <source>
        <strain evidence="3">Zn</strain>
    </source>
</reference>
<name>A0A0C3H2V3_OIDMZ</name>
<dbReference type="HOGENOM" id="CLU_020027_11_1_1"/>
<organism evidence="2 3">
    <name type="scientific">Oidiodendron maius (strain Zn)</name>
    <dbReference type="NCBI Taxonomy" id="913774"/>
    <lineage>
        <taxon>Eukaryota</taxon>
        <taxon>Fungi</taxon>
        <taxon>Dikarya</taxon>
        <taxon>Ascomycota</taxon>
        <taxon>Pezizomycotina</taxon>
        <taxon>Leotiomycetes</taxon>
        <taxon>Leotiomycetes incertae sedis</taxon>
        <taxon>Myxotrichaceae</taxon>
        <taxon>Oidiodendron</taxon>
    </lineage>
</organism>
<dbReference type="InterPro" id="IPR001466">
    <property type="entry name" value="Beta-lactam-related"/>
</dbReference>
<keyword evidence="3" id="KW-1185">Reference proteome</keyword>
<feature type="domain" description="Beta-lactamase-related" evidence="1">
    <location>
        <begin position="20"/>
        <end position="379"/>
    </location>
</feature>
<dbReference type="InterPro" id="IPR012338">
    <property type="entry name" value="Beta-lactam/transpept-like"/>
</dbReference>
<dbReference type="Gene3D" id="3.40.710.10">
    <property type="entry name" value="DD-peptidase/beta-lactamase superfamily"/>
    <property type="match status" value="1"/>
</dbReference>
<dbReference type="InParanoid" id="A0A0C3H2V3"/>
<protein>
    <recommendedName>
        <fullName evidence="1">Beta-lactamase-related domain-containing protein</fullName>
    </recommendedName>
</protein>
<dbReference type="Pfam" id="PF00144">
    <property type="entry name" value="Beta-lactamase"/>
    <property type="match status" value="1"/>
</dbReference>
<sequence length="400" mass="43699">MALGRRIQALLDESTSDPIHGIPGAVFVAVDRTGAQIAANASGVRGLNEKAPMTLDAVFYIASCTKLIVAIAALQLVEQGKLSLDDAKQIKEYLPELSETRVINSEGKIGDVRKNDITLRMLLSHTAGYGYQFFNTTLRDTGYSFPMTLKELLGSPVLFEPGTSWEYSISFDIAGVLIERATGKTLETYVRQYIFEPLGITDFSFYVPQEKRLRLVGWHYRGGDASLSEGPCTVPVVTEGEAEIVQMGGSGGFATMIEYSKILATILAGGASPTTHQRILGENTVKLLLQNLMPDMPDIGRKGLQDAIPILSNVVPELYPQPGNPPQGWSMAGMVTLEADSTTGRIGNTVHWCGLLNLYWWLDSASGISGILATQILPFWDDRVHKLREQVEKAVYDSLI</sequence>
<evidence type="ECO:0000313" key="2">
    <source>
        <dbReference type="EMBL" id="KIM96871.1"/>
    </source>
</evidence>
<reference evidence="2 3" key="1">
    <citation type="submission" date="2014-04" db="EMBL/GenBank/DDBJ databases">
        <authorList>
            <consortium name="DOE Joint Genome Institute"/>
            <person name="Kuo A."/>
            <person name="Martino E."/>
            <person name="Perotto S."/>
            <person name="Kohler A."/>
            <person name="Nagy L.G."/>
            <person name="Floudas D."/>
            <person name="Copeland A."/>
            <person name="Barry K.W."/>
            <person name="Cichocki N."/>
            <person name="Veneault-Fourrey C."/>
            <person name="LaButti K."/>
            <person name="Lindquist E.A."/>
            <person name="Lipzen A."/>
            <person name="Lundell T."/>
            <person name="Morin E."/>
            <person name="Murat C."/>
            <person name="Sun H."/>
            <person name="Tunlid A."/>
            <person name="Henrissat B."/>
            <person name="Grigoriev I.V."/>
            <person name="Hibbett D.S."/>
            <person name="Martin F."/>
            <person name="Nordberg H.P."/>
            <person name="Cantor M.N."/>
            <person name="Hua S.X."/>
        </authorList>
    </citation>
    <scope>NUCLEOTIDE SEQUENCE [LARGE SCALE GENOMIC DNA]</scope>
    <source>
        <strain evidence="2 3">Zn</strain>
    </source>
</reference>
<dbReference type="PANTHER" id="PTHR43283:SF3">
    <property type="entry name" value="BETA-LACTAMASE FAMILY PROTEIN (AFU_ORTHOLOGUE AFUA_5G07500)"/>
    <property type="match status" value="1"/>
</dbReference>
<dbReference type="InterPro" id="IPR050789">
    <property type="entry name" value="Diverse_Enzym_Activities"/>
</dbReference>